<dbReference type="InterPro" id="IPR053331">
    <property type="entry name" value="EGF-like_comC"/>
</dbReference>
<feature type="domain" description="Epidermal growth factor-like" evidence="2">
    <location>
        <begin position="23"/>
        <end position="42"/>
    </location>
</feature>
<dbReference type="InterPro" id="IPR013111">
    <property type="entry name" value="EGF_extracell"/>
</dbReference>
<reference evidence="5" key="1">
    <citation type="journal article" date="2011" name="Genome Res.">
        <title>Phylogeny-wide analysis of social amoeba genomes highlights ancient origins for complex intercellular communication.</title>
        <authorList>
            <person name="Heidel A.J."/>
            <person name="Lawal H.M."/>
            <person name="Felder M."/>
            <person name="Schilde C."/>
            <person name="Helps N.R."/>
            <person name="Tunggal B."/>
            <person name="Rivero F."/>
            <person name="John U."/>
            <person name="Schleicher M."/>
            <person name="Eichinger L."/>
            <person name="Platzer M."/>
            <person name="Noegel A.A."/>
            <person name="Schaap P."/>
            <person name="Gloeckner G."/>
        </authorList>
    </citation>
    <scope>NUCLEOTIDE SEQUENCE [LARGE SCALE GENOMIC DNA]</scope>
    <source>
        <strain evidence="5">SH3</strain>
    </source>
</reference>
<evidence type="ECO:0000256" key="1">
    <source>
        <dbReference type="ARBA" id="ARBA00023157"/>
    </source>
</evidence>
<protein>
    <recommendedName>
        <fullName evidence="6">EGF-like domain-containing protein</fullName>
    </recommendedName>
</protein>
<dbReference type="Proteomes" id="UP000007797">
    <property type="component" value="Unassembled WGS sequence"/>
</dbReference>
<evidence type="ECO:0000313" key="4">
    <source>
        <dbReference type="EMBL" id="EGG15871.1"/>
    </source>
</evidence>
<dbReference type="InterPro" id="IPR054484">
    <property type="entry name" value="ComC_SSD"/>
</dbReference>
<keyword evidence="1" id="KW-1015">Disulfide bond</keyword>
<dbReference type="PANTHER" id="PTHR24032">
    <property type="entry name" value="EGF-LIKE DOMAIN-CONTAINING PROTEIN-RELATED-RELATED"/>
    <property type="match status" value="1"/>
</dbReference>
<dbReference type="GeneID" id="14867958"/>
<evidence type="ECO:0000259" key="3">
    <source>
        <dbReference type="Pfam" id="PF22933"/>
    </source>
</evidence>
<dbReference type="Pfam" id="PF22933">
    <property type="entry name" value="ComC_SSD"/>
    <property type="match status" value="1"/>
</dbReference>
<dbReference type="KEGG" id="dfa:DFA_09540"/>
<proteinExistence type="predicted"/>
<evidence type="ECO:0000313" key="5">
    <source>
        <dbReference type="Proteomes" id="UP000007797"/>
    </source>
</evidence>
<dbReference type="EMBL" id="GL883025">
    <property type="protein sequence ID" value="EGG15871.1"/>
    <property type="molecule type" value="Genomic_DNA"/>
</dbReference>
<dbReference type="RefSeq" id="XP_004352196.1">
    <property type="nucleotide sequence ID" value="XM_004352144.1"/>
</dbReference>
<dbReference type="AlphaFoldDB" id="F4Q7X1"/>
<evidence type="ECO:0008006" key="6">
    <source>
        <dbReference type="Google" id="ProtNLM"/>
    </source>
</evidence>
<gene>
    <name evidence="4" type="ORF">DFA_09540</name>
</gene>
<sequence length="290" mass="32516">MLPFQLNQPTVIIHSIYCIINTNNCNGHGSCVNGQCQCDDGWVDDCRLKNEKDTNVIFKPNVTSPTSSFSFNNFTFSFNLVEIQELDIDGNVAKRLESNSWLLNDRSTNDLVSLSYDLVSHQNDSDYSLLNVTSIVEFSNSSRSIQFGDDIIQLGAGSIKSIINNEQSIIGCDDSINTIESFQQSSNDDSIQYLRVVKDNVQFFGRFIDYCLSDGRKTYSKTQLINTTAIDQDNSIALIGISLPQSQSSILDPDFSALIINPDSYGKCDSKSDNDRWNKSIKMDTINERR</sequence>
<evidence type="ECO:0000259" key="2">
    <source>
        <dbReference type="Pfam" id="PF07974"/>
    </source>
</evidence>
<keyword evidence="5" id="KW-1185">Reference proteome</keyword>
<dbReference type="Pfam" id="PF07974">
    <property type="entry name" value="EGF_2"/>
    <property type="match status" value="1"/>
</dbReference>
<dbReference type="OrthoDB" id="26095at2759"/>
<accession>F4Q7X1</accession>
<dbReference type="Gene3D" id="2.10.25.10">
    <property type="entry name" value="Laminin"/>
    <property type="match status" value="1"/>
</dbReference>
<feature type="domain" description="ComC supersandwich" evidence="3">
    <location>
        <begin position="178"/>
        <end position="258"/>
    </location>
</feature>
<name>F4Q7X1_CACFS</name>
<organism evidence="4 5">
    <name type="scientific">Cavenderia fasciculata</name>
    <name type="common">Slime mold</name>
    <name type="synonym">Dictyostelium fasciculatum</name>
    <dbReference type="NCBI Taxonomy" id="261658"/>
    <lineage>
        <taxon>Eukaryota</taxon>
        <taxon>Amoebozoa</taxon>
        <taxon>Evosea</taxon>
        <taxon>Eumycetozoa</taxon>
        <taxon>Dictyostelia</taxon>
        <taxon>Acytosteliales</taxon>
        <taxon>Cavenderiaceae</taxon>
        <taxon>Cavenderia</taxon>
    </lineage>
</organism>